<dbReference type="OrthoDB" id="5958808at2"/>
<feature type="signal peptide" evidence="1">
    <location>
        <begin position="1"/>
        <end position="20"/>
    </location>
</feature>
<sequence length="378" mass="40594">MRSALAGVAILLVTALPAQATPQRGVLFDGGSSYPRVIRLANGTILASITTNMGADGTGVISASADNGRTFKRIATIKDPAGARGGGTCCSTLYELPSAVGTLPAGTVLWVSTMGFSAPLGVRNTSNRLWASTDRGVTWRFLSNVAVSPNRFDIWEPSLSVAADGRLVAFYSDETDKVHHDQKLVQVRSADGVHWTDQRETVVSADWYVRPGMINTLRLPDRSYFMTYEVCNNDLIHLCSAYFRRSADGWNYGDPRDLGTLVLTADGKHGRHTPTPAWSPRPGRAGTILLITEMLVQDGGATAGGNGGTILANDNHGDGPWYEMPAPIKVSGVDNEGCRNFSPSLLPARDGRAVLEVTTDYDHAVCKTYYATGPLSRF</sequence>
<evidence type="ECO:0000313" key="3">
    <source>
        <dbReference type="Proteomes" id="UP000295680"/>
    </source>
</evidence>
<accession>A0A4R2JAH5</accession>
<dbReference type="SUPFAM" id="SSF50939">
    <property type="entry name" value="Sialidases"/>
    <property type="match status" value="1"/>
</dbReference>
<evidence type="ECO:0000256" key="1">
    <source>
        <dbReference type="SAM" id="SignalP"/>
    </source>
</evidence>
<dbReference type="CDD" id="cd15482">
    <property type="entry name" value="Sialidase_non-viral"/>
    <property type="match status" value="1"/>
</dbReference>
<dbReference type="Gene3D" id="2.120.10.10">
    <property type="match status" value="1"/>
</dbReference>
<name>A0A4R2JAH5_9PSEU</name>
<gene>
    <name evidence="2" type="ORF">EV192_110247</name>
</gene>
<evidence type="ECO:0008006" key="4">
    <source>
        <dbReference type="Google" id="ProtNLM"/>
    </source>
</evidence>
<keyword evidence="3" id="KW-1185">Reference proteome</keyword>
<organism evidence="2 3">
    <name type="scientific">Actinocrispum wychmicini</name>
    <dbReference type="NCBI Taxonomy" id="1213861"/>
    <lineage>
        <taxon>Bacteria</taxon>
        <taxon>Bacillati</taxon>
        <taxon>Actinomycetota</taxon>
        <taxon>Actinomycetes</taxon>
        <taxon>Pseudonocardiales</taxon>
        <taxon>Pseudonocardiaceae</taxon>
        <taxon>Actinocrispum</taxon>
    </lineage>
</organism>
<evidence type="ECO:0000313" key="2">
    <source>
        <dbReference type="EMBL" id="TCO53658.1"/>
    </source>
</evidence>
<proteinExistence type="predicted"/>
<dbReference type="InterPro" id="IPR036278">
    <property type="entry name" value="Sialidase_sf"/>
</dbReference>
<dbReference type="EMBL" id="SLWS01000010">
    <property type="protein sequence ID" value="TCO53658.1"/>
    <property type="molecule type" value="Genomic_DNA"/>
</dbReference>
<keyword evidence="1" id="KW-0732">Signal</keyword>
<dbReference type="RefSeq" id="WP_132123617.1">
    <property type="nucleotide sequence ID" value="NZ_SLWS01000010.1"/>
</dbReference>
<protein>
    <recommendedName>
        <fullName evidence="4">BNR repeat protein</fullName>
    </recommendedName>
</protein>
<comment type="caution">
    <text evidence="2">The sequence shown here is derived from an EMBL/GenBank/DDBJ whole genome shotgun (WGS) entry which is preliminary data.</text>
</comment>
<dbReference type="AlphaFoldDB" id="A0A4R2JAH5"/>
<dbReference type="PANTHER" id="PTHR38792:SF3">
    <property type="entry name" value="BNR_ASP-BOX REPEAT DOMAIN PROTEIN (AFU_ORTHOLOGUE AFUA_7G06430)-RELATED"/>
    <property type="match status" value="1"/>
</dbReference>
<reference evidence="2 3" key="1">
    <citation type="submission" date="2019-03" db="EMBL/GenBank/DDBJ databases">
        <title>Genomic Encyclopedia of Type Strains, Phase IV (KMG-IV): sequencing the most valuable type-strain genomes for metagenomic binning, comparative biology and taxonomic classification.</title>
        <authorList>
            <person name="Goeker M."/>
        </authorList>
    </citation>
    <scope>NUCLEOTIDE SEQUENCE [LARGE SCALE GENOMIC DNA]</scope>
    <source>
        <strain evidence="2 3">DSM 45934</strain>
    </source>
</reference>
<feature type="chain" id="PRO_5020492994" description="BNR repeat protein" evidence="1">
    <location>
        <begin position="21"/>
        <end position="378"/>
    </location>
</feature>
<dbReference type="PANTHER" id="PTHR38792">
    <property type="entry name" value="BNR/ASP-BOX REPEAT DOMAIN PROTEIN (AFU_ORTHOLOGUE AFUA_7G06430)-RELATED"/>
    <property type="match status" value="1"/>
</dbReference>
<dbReference type="Proteomes" id="UP000295680">
    <property type="component" value="Unassembled WGS sequence"/>
</dbReference>